<feature type="non-terminal residue" evidence="2">
    <location>
        <position position="1"/>
    </location>
</feature>
<dbReference type="Gene3D" id="2.130.10.10">
    <property type="entry name" value="YVTN repeat-like/Quinoprotein amine dehydrogenase"/>
    <property type="match status" value="1"/>
</dbReference>
<comment type="caution">
    <text evidence="2">The sequence shown here is derived from an EMBL/GenBank/DDBJ whole genome shotgun (WGS) entry which is preliminary data.</text>
</comment>
<dbReference type="Proteomes" id="UP000573603">
    <property type="component" value="Unassembled WGS sequence"/>
</dbReference>
<dbReference type="SUPFAM" id="SSF82171">
    <property type="entry name" value="DPP6 N-terminal domain-like"/>
    <property type="match status" value="1"/>
</dbReference>
<accession>A0A8H5DMI0</accession>
<protein>
    <recommendedName>
        <fullName evidence="1">NWD NACHT-NTPase N-terminal domain-containing protein</fullName>
    </recommendedName>
</protein>
<proteinExistence type="predicted"/>
<sequence length="731" mass="83541">MIKPIRQAIDTGIKAAPEAAVPWAGIYCALEILSSPLTEPKKNRDGMTYVLMRMEWYWALSSLLLDENRSGQSRQPLRAQIQTHVISLYGKLLLYEMESVILYHRSRFGIFMRDLPKLDDWEAQIKEIKEAEVAIERDSSQYNTQAIISSLKGMLKSAQAFESDLHEMLLENKQHYARQRQDRLNLPPLSNIIAAILQDETTQNYVLVIDALDECTENRSRLIALVCRLSSSYKSKWIVSSRNWPEIEEEFNNMANNVRPHSLHLELNHAAVHDAVQSFIDRKVEDLATRKRYTKSTRSEVLNHLRSNANDTFLWASLILKSFPEGLDKLYKRMMDGVLESRDRDICKAILAIVTIAFEPLSLAELAVSDDRIAAITRITRQEPDLETLASIVNDCGSFLAIRNSTVFTVHQSANDFLQTESDIFPSGIAEQHYSLFISSMKVMEKLHRNLWHVHDDSIYVHEISKPASDPMDSMRYACMYWVDHLQKSTRQIIRRSSTFTRVEAFLKTKYLYWLEVMSLLDRVSRAIKSIQTLRSDMLETATKELQDLVEDAFRFALTHRAILDHVPLQLYTSALVFSPARSQVRQDFKGIVTSSFYGPTLCFSPDGGRLAITQQDRRSILIVDALTGEIVRRLEADAENIRPIAFSPEGQHLVTICLPNDPDPLERRDTIMIWDSNTCDYIQSFQSNFTLAWFAVLSQDGKLLALAKPDPCQGEGGLEWFDFGISTSGD</sequence>
<evidence type="ECO:0000313" key="2">
    <source>
        <dbReference type="EMBL" id="KAF5228993.1"/>
    </source>
</evidence>
<keyword evidence="3" id="KW-1185">Reference proteome</keyword>
<organism evidence="2 3">
    <name type="scientific">Fusarium anthophilum</name>
    <dbReference type="NCBI Taxonomy" id="48485"/>
    <lineage>
        <taxon>Eukaryota</taxon>
        <taxon>Fungi</taxon>
        <taxon>Dikarya</taxon>
        <taxon>Ascomycota</taxon>
        <taxon>Pezizomycotina</taxon>
        <taxon>Sordariomycetes</taxon>
        <taxon>Hypocreomycetidae</taxon>
        <taxon>Hypocreales</taxon>
        <taxon>Nectriaceae</taxon>
        <taxon>Fusarium</taxon>
        <taxon>Fusarium fujikuroi species complex</taxon>
    </lineage>
</organism>
<gene>
    <name evidence="2" type="ORF">FANTH_14348</name>
</gene>
<feature type="domain" description="NWD NACHT-NTPase N-terminal" evidence="1">
    <location>
        <begin position="2"/>
        <end position="138"/>
    </location>
</feature>
<evidence type="ECO:0000313" key="3">
    <source>
        <dbReference type="Proteomes" id="UP000573603"/>
    </source>
</evidence>
<dbReference type="InterPro" id="IPR015943">
    <property type="entry name" value="WD40/YVTN_repeat-like_dom_sf"/>
</dbReference>
<dbReference type="PANTHER" id="PTHR10039">
    <property type="entry name" value="AMELOGENIN"/>
    <property type="match status" value="1"/>
</dbReference>
<reference evidence="2 3" key="1">
    <citation type="journal article" date="2020" name="BMC Genomics">
        <title>Correction to: Identification and distribution of gene clusters required for synthesis of sphingolipid metabolism inhibitors in diverse species of the filamentous fungus Fusarium.</title>
        <authorList>
            <person name="Kim H.S."/>
            <person name="Lohmar J.M."/>
            <person name="Busman M."/>
            <person name="Brown D.W."/>
            <person name="Naumann T.A."/>
            <person name="Divon H.H."/>
            <person name="Lysoe E."/>
            <person name="Uhlig S."/>
            <person name="Proctor R.H."/>
        </authorList>
    </citation>
    <scope>NUCLEOTIDE SEQUENCE [LARGE SCALE GENOMIC DNA]</scope>
    <source>
        <strain evidence="2 3">NRRL 25214</strain>
    </source>
</reference>
<dbReference type="InterPro" id="IPR031359">
    <property type="entry name" value="NACHT_N"/>
</dbReference>
<dbReference type="PANTHER" id="PTHR10039:SF14">
    <property type="entry name" value="NACHT DOMAIN-CONTAINING PROTEIN"/>
    <property type="match status" value="1"/>
</dbReference>
<dbReference type="AlphaFoldDB" id="A0A8H5DMI0"/>
<evidence type="ECO:0000259" key="1">
    <source>
        <dbReference type="Pfam" id="PF17100"/>
    </source>
</evidence>
<dbReference type="Pfam" id="PF17100">
    <property type="entry name" value="NACHT_N"/>
    <property type="match status" value="1"/>
</dbReference>
<name>A0A8H5DMI0_9HYPO</name>
<dbReference type="EMBL" id="JABEVY010000609">
    <property type="protein sequence ID" value="KAF5228993.1"/>
    <property type="molecule type" value="Genomic_DNA"/>
</dbReference>